<dbReference type="EMBL" id="JBJIAA010000010">
    <property type="protein sequence ID" value="MFL0251335.1"/>
    <property type="molecule type" value="Genomic_DNA"/>
</dbReference>
<evidence type="ECO:0000256" key="3">
    <source>
        <dbReference type="ARBA" id="ARBA00022840"/>
    </source>
</evidence>
<evidence type="ECO:0000259" key="5">
    <source>
        <dbReference type="PROSITE" id="PS51096"/>
    </source>
</evidence>
<feature type="domain" description="PRD" evidence="6">
    <location>
        <begin position="809"/>
        <end position="910"/>
    </location>
</feature>
<dbReference type="RefSeq" id="WP_406787995.1">
    <property type="nucleotide sequence ID" value="NZ_JBJIAA010000010.1"/>
</dbReference>
<keyword evidence="3" id="KW-0067">ATP-binding</keyword>
<sequence>MKDKVNDIVINLTRDNLNENANSIYISNKLKLSRNLISQYLNELYASCKFVKINTRPVIFYDIATIENQYNLKLTQREFKSVEELKKSLIVKNPKDFEKLIGYNESLRTIVNQCKATISYPPDGLPLLLHGPTGTGKSFMAQLTYEYAVNNDLIEKDKKFLIVNCSEYANNPELLTANLFGHKKGAFTGADRDNPGLIKLAEDGVLFMDEVHCLNAKCQEKLFLFMDKGIYHMVGDNKNWYKSKVHLIFATTENPEEVLLKTLLRRIPMIIKIPSLEDRGSDEKLQLIYNMFLKEENKIKKSIFISSLVYDVLLKTNFVGNIGALENCIQASCVNAFFKSQQDKNKLEIHAYDLPENLLEGYEKANRKLNVSSANKIISIYELKSFIKTKREILDLNDKIIDNFETLKDKKIAFDEFLENSFANLNKYYDSIVFNEKKASTSELYSSTIMQSIFEIVYYKYGIKFYNNDIIIISNYLEDYTKNSYEFNDWNKHNLKNVNELYEYLEKHMHREFCISNEILQNIHINMDIKPDLMVSIIFTLTIKMLNNQYDLNKNIGVIIAHGYSTASSMANAANKLLNQYIFDSIDMPLDVTTGTIINKLNNYLNKVEGYEQVVLLVDMGSLEEIYKGIQFNTNSNIAIMNNVNTKLALEVGEGIKNNLPLEEILETAKRNNEYKYQIIKNRLKEKVILCSCASGIGTAEKLRSIIEKSLPKDTPIKVLTYNYNTLIEKRLNDDFFEKYNIICIVGTLNPYIDEIKFIPIEDLILDETLDYLNLYFEDFLSKEEINIFKQNILINFSLSNIMNNLTILNPARLLEQVADALDKLQELLNIKLNNTTCVGLYVHICCLIERLITKQTVESYADIDKFISEHLAFIKSVKNAFNRVEKYYRVNITTEEIAYMYDYIKNDKF</sequence>
<feature type="domain" description="Sigma-54 factor interaction" evidence="4">
    <location>
        <begin position="100"/>
        <end position="334"/>
    </location>
</feature>
<dbReference type="InterPro" id="IPR003593">
    <property type="entry name" value="AAA+_ATPase"/>
</dbReference>
<gene>
    <name evidence="7" type="ORF">ACJDT4_12990</name>
</gene>
<feature type="domain" description="PTS EIIA type-4" evidence="5">
    <location>
        <begin position="554"/>
        <end position="688"/>
    </location>
</feature>
<dbReference type="InterPro" id="IPR004701">
    <property type="entry name" value="PTS_EIIA_man-typ"/>
</dbReference>
<dbReference type="InterPro" id="IPR036662">
    <property type="entry name" value="PTS_EIIA_man-typ_sf"/>
</dbReference>
<dbReference type="SUPFAM" id="SSF63520">
    <property type="entry name" value="PTS-regulatory domain, PRD"/>
    <property type="match status" value="1"/>
</dbReference>
<evidence type="ECO:0000313" key="7">
    <source>
        <dbReference type="EMBL" id="MFL0251335.1"/>
    </source>
</evidence>
<dbReference type="SMART" id="SM00382">
    <property type="entry name" value="AAA"/>
    <property type="match status" value="1"/>
</dbReference>
<name>A0ABW8TFU9_9CLOT</name>
<evidence type="ECO:0000259" key="6">
    <source>
        <dbReference type="PROSITE" id="PS51372"/>
    </source>
</evidence>
<comment type="caution">
    <text evidence="7">The sequence shown here is derived from an EMBL/GenBank/DDBJ whole genome shotgun (WGS) entry which is preliminary data.</text>
</comment>
<keyword evidence="8" id="KW-1185">Reference proteome</keyword>
<dbReference type="Pfam" id="PF00158">
    <property type="entry name" value="Sigma54_activat"/>
    <property type="match status" value="1"/>
</dbReference>
<dbReference type="InterPro" id="IPR036634">
    <property type="entry name" value="PRD_sf"/>
</dbReference>
<evidence type="ECO:0000259" key="4">
    <source>
        <dbReference type="PROSITE" id="PS50045"/>
    </source>
</evidence>
<evidence type="ECO:0000256" key="2">
    <source>
        <dbReference type="ARBA" id="ARBA00022741"/>
    </source>
</evidence>
<protein>
    <submittedName>
        <fullName evidence="7">Sigma 54-interacting transcriptional regulator</fullName>
    </submittedName>
</protein>
<evidence type="ECO:0000256" key="1">
    <source>
        <dbReference type="ARBA" id="ARBA00022679"/>
    </source>
</evidence>
<dbReference type="InterPro" id="IPR002078">
    <property type="entry name" value="Sigma_54_int"/>
</dbReference>
<dbReference type="Gene3D" id="3.40.50.300">
    <property type="entry name" value="P-loop containing nucleotide triphosphate hydrolases"/>
    <property type="match status" value="1"/>
</dbReference>
<dbReference type="Pfam" id="PF03610">
    <property type="entry name" value="EIIA-man"/>
    <property type="match status" value="1"/>
</dbReference>
<reference evidence="7 8" key="1">
    <citation type="submission" date="2024-11" db="EMBL/GenBank/DDBJ databases">
        <authorList>
            <person name="Heng Y.C."/>
            <person name="Lim A.C.H."/>
            <person name="Lee J.K.Y."/>
            <person name="Kittelmann S."/>
        </authorList>
    </citation>
    <scope>NUCLEOTIDE SEQUENCE [LARGE SCALE GENOMIC DNA]</scope>
    <source>
        <strain evidence="7 8">WILCCON 0114</strain>
    </source>
</reference>
<dbReference type="SUPFAM" id="SSF53062">
    <property type="entry name" value="PTS system fructose IIA component-like"/>
    <property type="match status" value="1"/>
</dbReference>
<dbReference type="Pfam" id="PF00874">
    <property type="entry name" value="PRD"/>
    <property type="match status" value="1"/>
</dbReference>
<keyword evidence="1" id="KW-0808">Transferase</keyword>
<dbReference type="CDD" id="cd00009">
    <property type="entry name" value="AAA"/>
    <property type="match status" value="1"/>
</dbReference>
<dbReference type="PROSITE" id="PS51096">
    <property type="entry name" value="PTS_EIIA_TYPE_4"/>
    <property type="match status" value="1"/>
</dbReference>
<organism evidence="7 8">
    <name type="scientific">Clostridium neuense</name>
    <dbReference type="NCBI Taxonomy" id="1728934"/>
    <lineage>
        <taxon>Bacteria</taxon>
        <taxon>Bacillati</taxon>
        <taxon>Bacillota</taxon>
        <taxon>Clostridia</taxon>
        <taxon>Eubacteriales</taxon>
        <taxon>Clostridiaceae</taxon>
        <taxon>Clostridium</taxon>
    </lineage>
</organism>
<dbReference type="SUPFAM" id="SSF52540">
    <property type="entry name" value="P-loop containing nucleoside triphosphate hydrolases"/>
    <property type="match status" value="1"/>
</dbReference>
<keyword evidence="2" id="KW-0547">Nucleotide-binding</keyword>
<dbReference type="PANTHER" id="PTHR32071:SF38">
    <property type="entry name" value="PSP OPERON TRANSCRIPTIONAL ACTIVATOR"/>
    <property type="match status" value="1"/>
</dbReference>
<proteinExistence type="predicted"/>
<dbReference type="InterPro" id="IPR011608">
    <property type="entry name" value="PRD"/>
</dbReference>
<dbReference type="PROSITE" id="PS50045">
    <property type="entry name" value="SIGMA54_INTERACT_4"/>
    <property type="match status" value="1"/>
</dbReference>
<dbReference type="Gene3D" id="1.10.1790.10">
    <property type="entry name" value="PRD domain"/>
    <property type="match status" value="1"/>
</dbReference>
<dbReference type="PANTHER" id="PTHR32071">
    <property type="entry name" value="TRANSCRIPTIONAL REGULATORY PROTEIN"/>
    <property type="match status" value="1"/>
</dbReference>
<dbReference type="PROSITE" id="PS51372">
    <property type="entry name" value="PRD_2"/>
    <property type="match status" value="1"/>
</dbReference>
<accession>A0ABW8TFU9</accession>
<dbReference type="Proteomes" id="UP001623592">
    <property type="component" value="Unassembled WGS sequence"/>
</dbReference>
<dbReference type="InterPro" id="IPR027417">
    <property type="entry name" value="P-loop_NTPase"/>
</dbReference>
<evidence type="ECO:0000313" key="8">
    <source>
        <dbReference type="Proteomes" id="UP001623592"/>
    </source>
</evidence>
<dbReference type="Gene3D" id="3.40.50.510">
    <property type="entry name" value="Phosphotransferase system, mannose-type IIA component"/>
    <property type="match status" value="1"/>
</dbReference>